<dbReference type="SUPFAM" id="SSF51197">
    <property type="entry name" value="Clavaminate synthase-like"/>
    <property type="match status" value="1"/>
</dbReference>
<protein>
    <submittedName>
        <fullName evidence="2">Phytanoyl-CoA dioxygenase (PhyH)</fullName>
    </submittedName>
</protein>
<organism evidence="2 3">
    <name type="scientific">Lignipirellula cremea</name>
    <dbReference type="NCBI Taxonomy" id="2528010"/>
    <lineage>
        <taxon>Bacteria</taxon>
        <taxon>Pseudomonadati</taxon>
        <taxon>Planctomycetota</taxon>
        <taxon>Planctomycetia</taxon>
        <taxon>Pirellulales</taxon>
        <taxon>Pirellulaceae</taxon>
        <taxon>Lignipirellula</taxon>
    </lineage>
</organism>
<keyword evidence="2" id="KW-0223">Dioxygenase</keyword>
<sequence length="257" mass="28180">MVDVMAALRAQGFLLLRGVFTPEEAAEITVRLQAALGAVADASAIRSRGQSVYAGRNLFDWFPQAKRLWDRPPLQELLANVLGERGGLVRGLFFDKPPDQAWSLPWHRDRTIAVRDNRLPSSLFTHPTVKAGVPHVEAPVELLRQMLTLRIHLDAADEQNGALQVLPGSHQEGTSDSPPTGDGVLIAAAAGDVLAMRPLLSHCSGSSLPGVDRRRRILHFEFAPSPDLPDGFVWHDFERVQPTEIGCGIAESREKEL</sequence>
<dbReference type="KEGG" id="lcre:Pla8534_50040"/>
<comment type="cofactor">
    <cofactor evidence="1">
        <name>Fe(2+)</name>
        <dbReference type="ChEBI" id="CHEBI:29033"/>
    </cofactor>
</comment>
<proteinExistence type="predicted"/>
<dbReference type="PANTHER" id="PTHR20883">
    <property type="entry name" value="PHYTANOYL-COA DIOXYGENASE DOMAIN CONTAINING 1"/>
    <property type="match status" value="1"/>
</dbReference>
<dbReference type="Proteomes" id="UP000317648">
    <property type="component" value="Chromosome"/>
</dbReference>
<evidence type="ECO:0000313" key="3">
    <source>
        <dbReference type="Proteomes" id="UP000317648"/>
    </source>
</evidence>
<evidence type="ECO:0000256" key="1">
    <source>
        <dbReference type="ARBA" id="ARBA00001954"/>
    </source>
</evidence>
<dbReference type="EMBL" id="CP036433">
    <property type="protein sequence ID" value="QDU97159.1"/>
    <property type="molecule type" value="Genomic_DNA"/>
</dbReference>
<dbReference type="InterPro" id="IPR008775">
    <property type="entry name" value="Phytyl_CoA_dOase-like"/>
</dbReference>
<keyword evidence="2" id="KW-0560">Oxidoreductase</keyword>
<dbReference type="GO" id="GO:0016706">
    <property type="term" value="F:2-oxoglutarate-dependent dioxygenase activity"/>
    <property type="evidence" value="ECO:0007669"/>
    <property type="project" value="UniProtKB-ARBA"/>
</dbReference>
<reference evidence="2 3" key="1">
    <citation type="submission" date="2019-02" db="EMBL/GenBank/DDBJ databases">
        <title>Deep-cultivation of Planctomycetes and their phenomic and genomic characterization uncovers novel biology.</title>
        <authorList>
            <person name="Wiegand S."/>
            <person name="Jogler M."/>
            <person name="Boedeker C."/>
            <person name="Pinto D."/>
            <person name="Vollmers J."/>
            <person name="Rivas-Marin E."/>
            <person name="Kohn T."/>
            <person name="Peeters S.H."/>
            <person name="Heuer A."/>
            <person name="Rast P."/>
            <person name="Oberbeckmann S."/>
            <person name="Bunk B."/>
            <person name="Jeske O."/>
            <person name="Meyerdierks A."/>
            <person name="Storesund J.E."/>
            <person name="Kallscheuer N."/>
            <person name="Luecker S."/>
            <person name="Lage O.M."/>
            <person name="Pohl T."/>
            <person name="Merkel B.J."/>
            <person name="Hornburger P."/>
            <person name="Mueller R.-W."/>
            <person name="Bruemmer F."/>
            <person name="Labrenz M."/>
            <person name="Spormann A.M."/>
            <person name="Op den Camp H."/>
            <person name="Overmann J."/>
            <person name="Amann R."/>
            <person name="Jetten M.S.M."/>
            <person name="Mascher T."/>
            <person name="Medema M.H."/>
            <person name="Devos D.P."/>
            <person name="Kaster A.-K."/>
            <person name="Ovreas L."/>
            <person name="Rohde M."/>
            <person name="Galperin M.Y."/>
            <person name="Jogler C."/>
        </authorList>
    </citation>
    <scope>NUCLEOTIDE SEQUENCE [LARGE SCALE GENOMIC DNA]</scope>
    <source>
        <strain evidence="2 3">Pla85_3_4</strain>
    </source>
</reference>
<name>A0A518DZ96_9BACT</name>
<evidence type="ECO:0000313" key="2">
    <source>
        <dbReference type="EMBL" id="QDU97159.1"/>
    </source>
</evidence>
<dbReference type="RefSeq" id="WP_231756394.1">
    <property type="nucleotide sequence ID" value="NZ_CP036433.1"/>
</dbReference>
<dbReference type="PANTHER" id="PTHR20883:SF48">
    <property type="entry name" value="ECTOINE DIOXYGENASE"/>
    <property type="match status" value="1"/>
</dbReference>
<dbReference type="Pfam" id="PF05721">
    <property type="entry name" value="PhyH"/>
    <property type="match status" value="1"/>
</dbReference>
<dbReference type="Gene3D" id="2.60.120.620">
    <property type="entry name" value="q2cbj1_9rhob like domain"/>
    <property type="match status" value="1"/>
</dbReference>
<dbReference type="AlphaFoldDB" id="A0A518DZ96"/>
<dbReference type="GO" id="GO:0005506">
    <property type="term" value="F:iron ion binding"/>
    <property type="evidence" value="ECO:0007669"/>
    <property type="project" value="UniProtKB-ARBA"/>
</dbReference>
<keyword evidence="3" id="KW-1185">Reference proteome</keyword>
<accession>A0A518DZ96</accession>
<gene>
    <name evidence="2" type="ORF">Pla8534_50040</name>
</gene>